<dbReference type="GeneID" id="77803851"/>
<reference evidence="1" key="1">
    <citation type="submission" date="2022-10" db="EMBL/GenBank/DDBJ databases">
        <title>Puccinia triticina Genome sequencing and assembly.</title>
        <authorList>
            <person name="Li C."/>
        </authorList>
    </citation>
    <scope>NUCLEOTIDE SEQUENCE</scope>
    <source>
        <strain evidence="1">Pt15</strain>
    </source>
</reference>
<evidence type="ECO:0000313" key="1">
    <source>
        <dbReference type="EMBL" id="WAQ91376.1"/>
    </source>
</evidence>
<dbReference type="Proteomes" id="UP001164743">
    <property type="component" value="Chromosome 14A"/>
</dbReference>
<protein>
    <submittedName>
        <fullName evidence="1">Uncharacterized protein</fullName>
    </submittedName>
</protein>
<proteinExistence type="predicted"/>
<organism evidence="1 2">
    <name type="scientific">Puccinia triticina</name>
    <dbReference type="NCBI Taxonomy" id="208348"/>
    <lineage>
        <taxon>Eukaryota</taxon>
        <taxon>Fungi</taxon>
        <taxon>Dikarya</taxon>
        <taxon>Basidiomycota</taxon>
        <taxon>Pucciniomycotina</taxon>
        <taxon>Pucciniomycetes</taxon>
        <taxon>Pucciniales</taxon>
        <taxon>Pucciniaceae</taxon>
        <taxon>Puccinia</taxon>
    </lineage>
</organism>
<sequence length="198" mass="21107">MDCGAGLGVYRAESNSGSMTSCKTIWLFGLFIKHILLKRVKGLPTARQAGEELCKTEGQSSTVSRSSASSGAGQILADLLRVDQAGPRPPILHIRKDRSSIEQVGCPIASTYIHSSLRSEAGCLPGSIQCGRVGQTKQQVPQLETGLLATKYFVIALALVEEQLTVEKASDASRVSPQSRLKSLDGVKLKIVDPSVKS</sequence>
<dbReference type="EMBL" id="CP110434">
    <property type="protein sequence ID" value="WAQ91376.1"/>
    <property type="molecule type" value="Genomic_DNA"/>
</dbReference>
<gene>
    <name evidence="1" type="ORF">PtA15_14A259</name>
</gene>
<keyword evidence="2" id="KW-1185">Reference proteome</keyword>
<dbReference type="RefSeq" id="XP_053026931.1">
    <property type="nucleotide sequence ID" value="XM_053162956.1"/>
</dbReference>
<name>A0ABY7D4W0_9BASI</name>
<evidence type="ECO:0000313" key="2">
    <source>
        <dbReference type="Proteomes" id="UP001164743"/>
    </source>
</evidence>
<accession>A0ABY7D4W0</accession>